<gene>
    <name evidence="4" type="ORF">PENSUB_10393</name>
</gene>
<feature type="repeat" description="WD" evidence="3">
    <location>
        <begin position="115"/>
        <end position="156"/>
    </location>
</feature>
<evidence type="ECO:0000313" key="5">
    <source>
        <dbReference type="Proteomes" id="UP000186955"/>
    </source>
</evidence>
<comment type="caution">
    <text evidence="4">The sequence shown here is derived from an EMBL/GenBank/DDBJ whole genome shotgun (WGS) entry which is preliminary data.</text>
</comment>
<name>A0A1Q5T9C2_9EURO</name>
<dbReference type="InterPro" id="IPR020472">
    <property type="entry name" value="WD40_PAC1"/>
</dbReference>
<feature type="repeat" description="WD" evidence="3">
    <location>
        <begin position="281"/>
        <end position="316"/>
    </location>
</feature>
<dbReference type="SUPFAM" id="SSF50978">
    <property type="entry name" value="WD40 repeat-like"/>
    <property type="match status" value="1"/>
</dbReference>
<dbReference type="InterPro" id="IPR019775">
    <property type="entry name" value="WD40_repeat_CS"/>
</dbReference>
<dbReference type="SMART" id="SM00320">
    <property type="entry name" value="WD40"/>
    <property type="match status" value="7"/>
</dbReference>
<sequence length="449" mass="48409">MHHKLAIQCLLTFRNLRKNTFGLASEGTQRTEIKRQAIDDGLPPGIAIRLSVLGTSSNAMHGPRECHARSFPISRKAIPSLGGGNEPFSWGLGGSGYAWCPLDGNAATGSRQLIIEGHSNWVRSVAFSTDGRLLASGSGDRSVRLWNTATGMLQQIFEGHSDSVESVALSSNGLLASGSGDRTIRIWDIATGTLQLILEGYSNRVHSVAFSTDGRLLASGSGDKTVRLWDTAMGALRRTFEGHSGSVQSVALSCNGLLASGSSDRTIRLWNTATGAFQQSLKGHSGSIESVAFSPDGHVLAFSSGDQSVRLWNIDSQFGNPLYVHSKLINETEAFYRCWECGIVTPSKHVLKRHESVPSSWRTGTPCLRNGHSPETLEDHSNSVRSVTFSPDGRLLASGSGNKTIRLWDVMVDVLHQTLKGCSNWVCSMAFSPDGCLLASRSNDKTIRL</sequence>
<feature type="repeat" description="WD" evidence="3">
    <location>
        <begin position="377"/>
        <end position="410"/>
    </location>
</feature>
<dbReference type="PROSITE" id="PS50082">
    <property type="entry name" value="WD_REPEATS_2"/>
    <property type="match status" value="7"/>
</dbReference>
<dbReference type="Gene3D" id="2.130.10.10">
    <property type="entry name" value="YVTN repeat-like/Quinoprotein amine dehydrogenase"/>
    <property type="match status" value="3"/>
</dbReference>
<dbReference type="STRING" id="1316194.A0A1Q5T9C2"/>
<feature type="repeat" description="WD" evidence="3">
    <location>
        <begin position="157"/>
        <end position="197"/>
    </location>
</feature>
<dbReference type="CDD" id="cd00200">
    <property type="entry name" value="WD40"/>
    <property type="match status" value="1"/>
</dbReference>
<organism evidence="4 5">
    <name type="scientific">Penicillium subrubescens</name>
    <dbReference type="NCBI Taxonomy" id="1316194"/>
    <lineage>
        <taxon>Eukaryota</taxon>
        <taxon>Fungi</taxon>
        <taxon>Dikarya</taxon>
        <taxon>Ascomycota</taxon>
        <taxon>Pezizomycotina</taxon>
        <taxon>Eurotiomycetes</taxon>
        <taxon>Eurotiomycetidae</taxon>
        <taxon>Eurotiales</taxon>
        <taxon>Aspergillaceae</taxon>
        <taxon>Penicillium</taxon>
    </lineage>
</organism>
<feature type="repeat" description="WD" evidence="3">
    <location>
        <begin position="198"/>
        <end position="239"/>
    </location>
</feature>
<dbReference type="PANTHER" id="PTHR19848">
    <property type="entry name" value="WD40 REPEAT PROTEIN"/>
    <property type="match status" value="1"/>
</dbReference>
<dbReference type="PRINTS" id="PR00320">
    <property type="entry name" value="GPROTEINBRPT"/>
</dbReference>
<reference evidence="4 5" key="1">
    <citation type="submission" date="2016-10" db="EMBL/GenBank/DDBJ databases">
        <title>Genome sequence of the ascomycete fungus Penicillium subrubescens.</title>
        <authorList>
            <person name="De Vries R.P."/>
            <person name="Peng M."/>
            <person name="Dilokpimol A."/>
            <person name="Hilden K."/>
            <person name="Makela M.R."/>
            <person name="Grigoriev I."/>
            <person name="Riley R."/>
            <person name="Granchi Z."/>
        </authorList>
    </citation>
    <scope>NUCLEOTIDE SEQUENCE [LARGE SCALE GENOMIC DNA]</scope>
    <source>
        <strain evidence="4 5">CBS 132785</strain>
    </source>
</reference>
<feature type="repeat" description="WD" evidence="3">
    <location>
        <begin position="419"/>
        <end position="449"/>
    </location>
</feature>
<evidence type="ECO:0000256" key="2">
    <source>
        <dbReference type="ARBA" id="ARBA00022737"/>
    </source>
</evidence>
<dbReference type="AlphaFoldDB" id="A0A1Q5T9C2"/>
<dbReference type="EMBL" id="MNBE01000697">
    <property type="protein sequence ID" value="OKO96839.1"/>
    <property type="molecule type" value="Genomic_DNA"/>
</dbReference>
<evidence type="ECO:0000313" key="4">
    <source>
        <dbReference type="EMBL" id="OKO96839.1"/>
    </source>
</evidence>
<dbReference type="Pfam" id="PF00400">
    <property type="entry name" value="WD40"/>
    <property type="match status" value="7"/>
</dbReference>
<dbReference type="PANTHER" id="PTHR19848:SF8">
    <property type="entry name" value="F-BOX AND WD REPEAT DOMAIN CONTAINING 7"/>
    <property type="match status" value="1"/>
</dbReference>
<dbReference type="InterPro" id="IPR015943">
    <property type="entry name" value="WD40/YVTN_repeat-like_dom_sf"/>
</dbReference>
<evidence type="ECO:0000256" key="3">
    <source>
        <dbReference type="PROSITE-ProRule" id="PRU00221"/>
    </source>
</evidence>
<keyword evidence="1 3" id="KW-0853">WD repeat</keyword>
<keyword evidence="5" id="KW-1185">Reference proteome</keyword>
<proteinExistence type="predicted"/>
<dbReference type="PROSITE" id="PS50294">
    <property type="entry name" value="WD_REPEATS_REGION"/>
    <property type="match status" value="7"/>
</dbReference>
<dbReference type="Proteomes" id="UP000186955">
    <property type="component" value="Unassembled WGS sequence"/>
</dbReference>
<feature type="repeat" description="WD" evidence="3">
    <location>
        <begin position="240"/>
        <end position="280"/>
    </location>
</feature>
<dbReference type="InterPro" id="IPR001680">
    <property type="entry name" value="WD40_rpt"/>
</dbReference>
<dbReference type="PROSITE" id="PS00678">
    <property type="entry name" value="WD_REPEATS_1"/>
    <property type="match status" value="4"/>
</dbReference>
<dbReference type="InterPro" id="IPR036322">
    <property type="entry name" value="WD40_repeat_dom_sf"/>
</dbReference>
<keyword evidence="2" id="KW-0677">Repeat</keyword>
<protein>
    <submittedName>
        <fullName evidence="4">Uncharacterized protein</fullName>
    </submittedName>
</protein>
<accession>A0A1Q5T9C2</accession>
<evidence type="ECO:0000256" key="1">
    <source>
        <dbReference type="ARBA" id="ARBA00022574"/>
    </source>
</evidence>